<dbReference type="InterPro" id="IPR023395">
    <property type="entry name" value="MCP_dom_sf"/>
</dbReference>
<feature type="transmembrane region" description="Helical" evidence="11">
    <location>
        <begin position="142"/>
        <end position="161"/>
    </location>
</feature>
<protein>
    <recommendedName>
        <fullName evidence="14">Mitochondrial carrier protein</fullName>
    </recommendedName>
</protein>
<dbReference type="InterPro" id="IPR002067">
    <property type="entry name" value="MCP"/>
</dbReference>
<dbReference type="SUPFAM" id="SSF103506">
    <property type="entry name" value="Mitochondrial carrier"/>
    <property type="match status" value="1"/>
</dbReference>
<dbReference type="EMBL" id="JALLPJ020001236">
    <property type="protein sequence ID" value="KAL3773371.1"/>
    <property type="molecule type" value="Genomic_DNA"/>
</dbReference>
<evidence type="ECO:0000256" key="8">
    <source>
        <dbReference type="ARBA" id="ARBA00023140"/>
    </source>
</evidence>
<evidence type="ECO:0000256" key="3">
    <source>
        <dbReference type="ARBA" id="ARBA00022448"/>
    </source>
</evidence>
<dbReference type="InterPro" id="IPR018108">
    <property type="entry name" value="MCP_transmembrane"/>
</dbReference>
<dbReference type="PANTHER" id="PTHR45939">
    <property type="entry name" value="PEROXISOMAL MEMBRANE PROTEIN PMP34-RELATED"/>
    <property type="match status" value="1"/>
</dbReference>
<feature type="repeat" description="Solcar" evidence="9">
    <location>
        <begin position="135"/>
        <end position="237"/>
    </location>
</feature>
<evidence type="ECO:0000256" key="5">
    <source>
        <dbReference type="ARBA" id="ARBA00022737"/>
    </source>
</evidence>
<evidence type="ECO:0000256" key="1">
    <source>
        <dbReference type="ARBA" id="ARBA00004585"/>
    </source>
</evidence>
<keyword evidence="3 10" id="KW-0813">Transport</keyword>
<comment type="similarity">
    <text evidence="2 10">Belongs to the mitochondrial carrier (TC 2.A.29) family.</text>
</comment>
<feature type="repeat" description="Solcar" evidence="9">
    <location>
        <begin position="24"/>
        <end position="111"/>
    </location>
</feature>
<evidence type="ECO:0000313" key="12">
    <source>
        <dbReference type="EMBL" id="KAL3773371.1"/>
    </source>
</evidence>
<evidence type="ECO:0000256" key="11">
    <source>
        <dbReference type="SAM" id="Phobius"/>
    </source>
</evidence>
<dbReference type="Gene3D" id="1.50.40.10">
    <property type="entry name" value="Mitochondrial carrier domain"/>
    <property type="match status" value="1"/>
</dbReference>
<reference evidence="12 13" key="1">
    <citation type="submission" date="2024-10" db="EMBL/GenBank/DDBJ databases">
        <title>Updated reference genomes for cyclostephanoid diatoms.</title>
        <authorList>
            <person name="Roberts W.R."/>
            <person name="Alverson A.J."/>
        </authorList>
    </citation>
    <scope>NUCLEOTIDE SEQUENCE [LARGE SCALE GENOMIC DNA]</scope>
    <source>
        <strain evidence="12 13">AJA010-31</strain>
    </source>
</reference>
<evidence type="ECO:0008006" key="14">
    <source>
        <dbReference type="Google" id="ProtNLM"/>
    </source>
</evidence>
<evidence type="ECO:0000313" key="13">
    <source>
        <dbReference type="Proteomes" id="UP001530400"/>
    </source>
</evidence>
<dbReference type="InterPro" id="IPR052217">
    <property type="entry name" value="Mito/Peroxisomal_Carrier"/>
</dbReference>
<evidence type="ECO:0000256" key="4">
    <source>
        <dbReference type="ARBA" id="ARBA00022692"/>
    </source>
</evidence>
<gene>
    <name evidence="12" type="ORF">ACHAWO_004940</name>
</gene>
<dbReference type="Proteomes" id="UP001530400">
    <property type="component" value="Unassembled WGS sequence"/>
</dbReference>
<evidence type="ECO:0000256" key="9">
    <source>
        <dbReference type="PROSITE-ProRule" id="PRU00282"/>
    </source>
</evidence>
<dbReference type="GO" id="GO:0005778">
    <property type="term" value="C:peroxisomal membrane"/>
    <property type="evidence" value="ECO:0007669"/>
    <property type="project" value="UniProtKB-SubCell"/>
</dbReference>
<dbReference type="Pfam" id="PF00153">
    <property type="entry name" value="Mito_carr"/>
    <property type="match status" value="3"/>
</dbReference>
<comment type="subcellular location">
    <subcellularLocation>
        <location evidence="1">Peroxisome membrane</location>
        <topology evidence="1">Multi-pass membrane protein</topology>
    </subcellularLocation>
</comment>
<name>A0ABD3NBI6_9STRA</name>
<proteinExistence type="inferred from homology"/>
<keyword evidence="7 9" id="KW-0472">Membrane</keyword>
<keyword evidence="8" id="KW-0576">Peroxisome</keyword>
<sequence>MTTKAVLAPWAYHKQFLASSLHISNDLLHAISGSVASAISITLFYPLETIRTRLQVDSRKASVSSFRAIYEIVTNENEGISYLYKGWSSLVMALLCLNFVYFYCFRAFRRCIEHYFVEYTENPEMKNGLEVVSNHKVAIDLVAGYLAGVVGVLLTGPLWLVNTRLKLQGLDLCGKDNESKTKPKKSLIKADHGIISCICEIASKEGILTLWSGTTTSIVLSINPAIQLGMYELLKRNHFVLIILTRSTPAKDDSVQSKVIVPFGNALLAKFLATIITYPIQVLQTRHRAGMNTSPSSKQQKDRAKNHCGWINDLKAITQQHGFRGLYRGLESKLLQTLLNSGLMFLIYEHLVELLRGVFSTEEAS</sequence>
<dbReference type="PROSITE" id="PS50920">
    <property type="entry name" value="SOLCAR"/>
    <property type="match status" value="3"/>
</dbReference>
<dbReference type="AlphaFoldDB" id="A0ABD3NBI6"/>
<keyword evidence="13" id="KW-1185">Reference proteome</keyword>
<evidence type="ECO:0000256" key="2">
    <source>
        <dbReference type="ARBA" id="ARBA00006375"/>
    </source>
</evidence>
<dbReference type="PRINTS" id="PR00926">
    <property type="entry name" value="MITOCARRIER"/>
</dbReference>
<keyword evidence="4 9" id="KW-0812">Transmembrane</keyword>
<keyword evidence="5" id="KW-0677">Repeat</keyword>
<comment type="caution">
    <text evidence="12">The sequence shown here is derived from an EMBL/GenBank/DDBJ whole genome shotgun (WGS) entry which is preliminary data.</text>
</comment>
<evidence type="ECO:0000256" key="7">
    <source>
        <dbReference type="ARBA" id="ARBA00023136"/>
    </source>
</evidence>
<feature type="transmembrane region" description="Helical" evidence="11">
    <location>
        <begin position="90"/>
        <end position="108"/>
    </location>
</feature>
<feature type="repeat" description="Solcar" evidence="9">
    <location>
        <begin position="257"/>
        <end position="354"/>
    </location>
</feature>
<accession>A0ABD3NBI6</accession>
<evidence type="ECO:0000256" key="6">
    <source>
        <dbReference type="ARBA" id="ARBA00022989"/>
    </source>
</evidence>
<organism evidence="12 13">
    <name type="scientific">Cyclotella atomus</name>
    <dbReference type="NCBI Taxonomy" id="382360"/>
    <lineage>
        <taxon>Eukaryota</taxon>
        <taxon>Sar</taxon>
        <taxon>Stramenopiles</taxon>
        <taxon>Ochrophyta</taxon>
        <taxon>Bacillariophyta</taxon>
        <taxon>Coscinodiscophyceae</taxon>
        <taxon>Thalassiosirophycidae</taxon>
        <taxon>Stephanodiscales</taxon>
        <taxon>Stephanodiscaceae</taxon>
        <taxon>Cyclotella</taxon>
    </lineage>
</organism>
<dbReference type="PANTHER" id="PTHR45939:SF5">
    <property type="entry name" value="PEROXISOMAL MEMBRANE PROTEIN PMP34"/>
    <property type="match status" value="1"/>
</dbReference>
<evidence type="ECO:0000256" key="10">
    <source>
        <dbReference type="RuleBase" id="RU000488"/>
    </source>
</evidence>
<keyword evidence="6 11" id="KW-1133">Transmembrane helix</keyword>